<protein>
    <submittedName>
        <fullName evidence="4">NAD(P)H steroid dehydrogenase</fullName>
    </submittedName>
</protein>
<dbReference type="GO" id="GO:0006694">
    <property type="term" value="P:steroid biosynthetic process"/>
    <property type="evidence" value="ECO:0007669"/>
    <property type="project" value="InterPro"/>
</dbReference>
<dbReference type="InterPro" id="IPR050177">
    <property type="entry name" value="Lipid_A_modif_metabolic_enz"/>
</dbReference>
<proteinExistence type="inferred from homology"/>
<dbReference type="InterPro" id="IPR036291">
    <property type="entry name" value="NAD(P)-bd_dom_sf"/>
</dbReference>
<evidence type="ECO:0000259" key="3">
    <source>
        <dbReference type="Pfam" id="PF01073"/>
    </source>
</evidence>
<dbReference type="KEGG" id="dpr:Despr_2658"/>
<dbReference type="Pfam" id="PF01073">
    <property type="entry name" value="3Beta_HSD"/>
    <property type="match status" value="1"/>
</dbReference>
<evidence type="ECO:0000313" key="5">
    <source>
        <dbReference type="Proteomes" id="UP000006365"/>
    </source>
</evidence>
<keyword evidence="5" id="KW-1185">Reference proteome</keyword>
<dbReference type="Gene3D" id="3.40.50.720">
    <property type="entry name" value="NAD(P)-binding Rossmann-like Domain"/>
    <property type="match status" value="1"/>
</dbReference>
<dbReference type="EMBL" id="CP002364">
    <property type="protein sequence ID" value="ADW18794.1"/>
    <property type="molecule type" value="Genomic_DNA"/>
</dbReference>
<dbReference type="GO" id="GO:0016616">
    <property type="term" value="F:oxidoreductase activity, acting on the CH-OH group of donors, NAD or NADP as acceptor"/>
    <property type="evidence" value="ECO:0007669"/>
    <property type="project" value="InterPro"/>
</dbReference>
<dbReference type="PANTHER" id="PTHR43245:SF51">
    <property type="entry name" value="SHORT CHAIN DEHYDROGENASE_REDUCTASE FAMILY 42E, MEMBER 2"/>
    <property type="match status" value="1"/>
</dbReference>
<accession>A0A7U3YNT2</accession>
<keyword evidence="2" id="KW-0560">Oxidoreductase</keyword>
<dbReference type="SUPFAM" id="SSF51735">
    <property type="entry name" value="NAD(P)-binding Rossmann-fold domains"/>
    <property type="match status" value="1"/>
</dbReference>
<gene>
    <name evidence="4" type="ordered locus">Despr_2658</name>
</gene>
<dbReference type="AlphaFoldDB" id="A0A7U3YNT2"/>
<organism evidence="4 5">
    <name type="scientific">Desulfobulbus propionicus (strain ATCC 33891 / DSM 2032 / VKM B-1956 / 1pr3)</name>
    <dbReference type="NCBI Taxonomy" id="577650"/>
    <lineage>
        <taxon>Bacteria</taxon>
        <taxon>Pseudomonadati</taxon>
        <taxon>Thermodesulfobacteriota</taxon>
        <taxon>Desulfobulbia</taxon>
        <taxon>Desulfobulbales</taxon>
        <taxon>Desulfobulbaceae</taxon>
        <taxon>Desulfobulbus</taxon>
    </lineage>
</organism>
<feature type="domain" description="3-beta hydroxysteroid dehydrogenase/isomerase" evidence="3">
    <location>
        <begin position="5"/>
        <end position="252"/>
    </location>
</feature>
<comment type="similarity">
    <text evidence="1">Belongs to the 3-beta-HSD family.</text>
</comment>
<dbReference type="Proteomes" id="UP000006365">
    <property type="component" value="Chromosome"/>
</dbReference>
<evidence type="ECO:0000256" key="1">
    <source>
        <dbReference type="ARBA" id="ARBA00009219"/>
    </source>
</evidence>
<dbReference type="InterPro" id="IPR002225">
    <property type="entry name" value="3Beta_OHSteriod_DH/Estase"/>
</dbReference>
<dbReference type="PANTHER" id="PTHR43245">
    <property type="entry name" value="BIFUNCTIONAL POLYMYXIN RESISTANCE PROTEIN ARNA"/>
    <property type="match status" value="1"/>
</dbReference>
<reference evidence="4 5" key="1">
    <citation type="journal article" date="2011" name="Stand. Genomic Sci.">
        <title>Complete genome sequence of Desulfobulbus propionicus type strain (1pr3).</title>
        <authorList>
            <person name="Pagani I."/>
            <person name="Lapidus A."/>
            <person name="Nolan M."/>
            <person name="Lucas S."/>
            <person name="Hammon N."/>
            <person name="Deshpande S."/>
            <person name="Cheng J.F."/>
            <person name="Chertkov O."/>
            <person name="Davenport K."/>
            <person name="Tapia R."/>
            <person name="Han C."/>
            <person name="Goodwin L."/>
            <person name="Pitluck S."/>
            <person name="Liolios K."/>
            <person name="Mavromatis K."/>
            <person name="Ivanova N."/>
            <person name="Mikhailova N."/>
            <person name="Pati A."/>
            <person name="Chen A."/>
            <person name="Palaniappan K."/>
            <person name="Land M."/>
            <person name="Hauser L."/>
            <person name="Chang Y.J."/>
            <person name="Jeffries C.D."/>
            <person name="Detter J.C."/>
            <person name="Brambilla E."/>
            <person name="Kannan K.P."/>
            <person name="Djao O.D."/>
            <person name="Rohde M."/>
            <person name="Pukall R."/>
            <person name="Spring S."/>
            <person name="Goker M."/>
            <person name="Sikorski J."/>
            <person name="Woyke T."/>
            <person name="Bristow J."/>
            <person name="Eisen J.A."/>
            <person name="Markowitz V."/>
            <person name="Hugenholtz P."/>
            <person name="Kyrpides N.C."/>
            <person name="Klenk H.P."/>
        </authorList>
    </citation>
    <scope>NUCLEOTIDE SEQUENCE [LARGE SCALE GENOMIC DNA]</scope>
    <source>
        <strain evidence="5">ATCC 33891 / DSM 2032 / 1pr3</strain>
    </source>
</reference>
<sequence length="335" mass="36870">MNRVLVTGGGGFIGKALVRELVSRGVEVTVVGRNPYPELTALGVRCLQGDIRDRRFLEQVTVGQDTVFHVAAKAGIWGPRQEYVAINVTGTKNVIAACRKNGVPKLVYTSTPSVVFDRQSLEGVDESIPYARRPLCHYAASKIVAEQAVLRANGDELRTIALRPHLVWGPGDQHLIPRLLARGRAGQLKIVGSGRNRVDIAYIDNVIHAHLLASENLHASGSGAGQAFFIGQDEPVELWSWINDLFNRLQIPPVTQRLSFNLAYVAGALLESAHAVFGKEEEPRMTRFLAHQLAHSHWFSHRKARELLGYRQQVTTDEGMERLVGWVGDSAGTVP</sequence>
<evidence type="ECO:0000256" key="2">
    <source>
        <dbReference type="ARBA" id="ARBA00023002"/>
    </source>
</evidence>
<evidence type="ECO:0000313" key="4">
    <source>
        <dbReference type="EMBL" id="ADW18794.1"/>
    </source>
</evidence>
<dbReference type="RefSeq" id="WP_015725320.1">
    <property type="nucleotide sequence ID" value="NC_014972.1"/>
</dbReference>
<name>A0A7U3YNT2_DESPD</name>